<sequence>MPYRLTPATGLLHLESCPGDCKGGDPAPRRMNDKTPMSPVMHDGVVYRVTSDVDIEQT</sequence>
<dbReference type="Proteomes" id="UP000267251">
    <property type="component" value="Unassembled WGS sequence"/>
</dbReference>
<dbReference type="AlphaFoldDB" id="A0A4P9Y439"/>
<protein>
    <submittedName>
        <fullName evidence="1">Uncharacterized protein</fullName>
    </submittedName>
</protein>
<keyword evidence="2" id="KW-1185">Reference proteome</keyword>
<name>A0A4P9Y439_9FUNG</name>
<evidence type="ECO:0000313" key="1">
    <source>
        <dbReference type="EMBL" id="RKP12600.1"/>
    </source>
</evidence>
<dbReference type="EMBL" id="KZ988273">
    <property type="protein sequence ID" value="RKP12600.1"/>
    <property type="molecule type" value="Genomic_DNA"/>
</dbReference>
<reference evidence="2" key="1">
    <citation type="journal article" date="2018" name="Nat. Microbiol.">
        <title>Leveraging single-cell genomics to expand the fungal tree of life.</title>
        <authorList>
            <person name="Ahrendt S.R."/>
            <person name="Quandt C.A."/>
            <person name="Ciobanu D."/>
            <person name="Clum A."/>
            <person name="Salamov A."/>
            <person name="Andreopoulos B."/>
            <person name="Cheng J.F."/>
            <person name="Woyke T."/>
            <person name="Pelin A."/>
            <person name="Henrissat B."/>
            <person name="Reynolds N.K."/>
            <person name="Benny G.L."/>
            <person name="Smith M.E."/>
            <person name="James T.Y."/>
            <person name="Grigoriev I.V."/>
        </authorList>
    </citation>
    <scope>NUCLEOTIDE SEQUENCE [LARGE SCALE GENOMIC DNA]</scope>
</reference>
<accession>A0A4P9Y439</accession>
<organism evidence="1 2">
    <name type="scientific">Piptocephalis cylindrospora</name>
    <dbReference type="NCBI Taxonomy" id="1907219"/>
    <lineage>
        <taxon>Eukaryota</taxon>
        <taxon>Fungi</taxon>
        <taxon>Fungi incertae sedis</taxon>
        <taxon>Zoopagomycota</taxon>
        <taxon>Zoopagomycotina</taxon>
        <taxon>Zoopagomycetes</taxon>
        <taxon>Zoopagales</taxon>
        <taxon>Piptocephalidaceae</taxon>
        <taxon>Piptocephalis</taxon>
    </lineage>
</organism>
<evidence type="ECO:0000313" key="2">
    <source>
        <dbReference type="Proteomes" id="UP000267251"/>
    </source>
</evidence>
<proteinExistence type="predicted"/>
<gene>
    <name evidence="1" type="ORF">BJ684DRAFT_20870</name>
</gene>